<keyword evidence="5" id="KW-0256">Endoplasmic reticulum</keyword>
<dbReference type="GO" id="GO:0090110">
    <property type="term" value="P:COPII-coated vesicle cargo loading"/>
    <property type="evidence" value="ECO:0007669"/>
    <property type="project" value="TreeGrafter"/>
</dbReference>
<evidence type="ECO:0000313" key="10">
    <source>
        <dbReference type="Proteomes" id="UP000616885"/>
    </source>
</evidence>
<dbReference type="PANTHER" id="PTHR13923:SF11">
    <property type="entry name" value="SECRETORY 31, ISOFORM D"/>
    <property type="match status" value="1"/>
</dbReference>
<dbReference type="InterPro" id="IPR040251">
    <property type="entry name" value="SEC31-like"/>
</dbReference>
<reference evidence="9" key="1">
    <citation type="submission" date="2020-10" db="EMBL/GenBank/DDBJ databases">
        <title>High-Quality Genome Resource of Clonostachys rosea strain S41 by Oxford Nanopore Long-Read Sequencing.</title>
        <authorList>
            <person name="Wang H."/>
        </authorList>
    </citation>
    <scope>NUCLEOTIDE SEQUENCE</scope>
    <source>
        <strain evidence="9">S41</strain>
    </source>
</reference>
<keyword evidence="3" id="KW-0853">WD repeat</keyword>
<evidence type="ECO:0000256" key="2">
    <source>
        <dbReference type="ARBA" id="ARBA00022448"/>
    </source>
</evidence>
<evidence type="ECO:0000313" key="9">
    <source>
        <dbReference type="EMBL" id="KAF9753701.1"/>
    </source>
</evidence>
<dbReference type="Gene3D" id="1.25.40.1030">
    <property type="match status" value="1"/>
</dbReference>
<evidence type="ECO:0000256" key="1">
    <source>
        <dbReference type="ARBA" id="ARBA00004397"/>
    </source>
</evidence>
<keyword evidence="6" id="KW-0931">ER-Golgi transport</keyword>
<dbReference type="GO" id="GO:0070971">
    <property type="term" value="C:endoplasmic reticulum exit site"/>
    <property type="evidence" value="ECO:0007669"/>
    <property type="project" value="TreeGrafter"/>
</dbReference>
<feature type="domain" description="Sec16 Sec23-binding" evidence="8">
    <location>
        <begin position="3"/>
        <end position="218"/>
    </location>
</feature>
<comment type="caution">
    <text evidence="9">The sequence shown here is derived from an EMBL/GenBank/DDBJ whole genome shotgun (WGS) entry which is preliminary data.</text>
</comment>
<dbReference type="GO" id="GO:0030127">
    <property type="term" value="C:COPII vesicle coat"/>
    <property type="evidence" value="ECO:0007669"/>
    <property type="project" value="TreeGrafter"/>
</dbReference>
<dbReference type="PANTHER" id="PTHR13923">
    <property type="entry name" value="SEC31-RELATED PROTEIN"/>
    <property type="match status" value="1"/>
</dbReference>
<dbReference type="AlphaFoldDB" id="A0A8H7ND66"/>
<protein>
    <recommendedName>
        <fullName evidence="8">Sec16 Sec23-binding domain-containing protein</fullName>
    </recommendedName>
</protein>
<keyword evidence="4" id="KW-0677">Repeat</keyword>
<evidence type="ECO:0000256" key="7">
    <source>
        <dbReference type="SAM" id="MobiDB-lite"/>
    </source>
</evidence>
<sequence>MLGNFAKATDICLKQDRIADAFLIANCGGQELVDKVQSAYLARKNGIPSYLRLIGSVITKNLWDVVYNADLENWKETMAILCTYSDPAEFPDLCEALGDRISQEGSRKDAAFCYLVGSKLEKVVSIWAAELDEEKKAGISTESDDSTFSVHARTLQSFIEKVTVFRKVSKFTDSEKSLTSDWKLAALYDKYTEYADILAGQGQLLVAQQYLDLLPSSYPAAELARNRVRLATQKPGSQANTSKPAPRTSSRAGYQNPLVGATANQFVGAAANQFVGVGRQSPAPPTQNQAYVPPGQAQAYPTTQTQPFASSNPYQPQGTFNQPSYSHTMAPPPVAPGPLGTRLLLQGHRHPSPRIWKIGMMFPLLQRPPTKINTECASNHIALPQPTSHLFGPPLQVLMGNGV</sequence>
<dbReference type="GO" id="GO:0007029">
    <property type="term" value="P:endoplasmic reticulum organization"/>
    <property type="evidence" value="ECO:0007669"/>
    <property type="project" value="TreeGrafter"/>
</dbReference>
<dbReference type="InterPro" id="IPR024298">
    <property type="entry name" value="Sec16_Sec23-bd"/>
</dbReference>
<dbReference type="EMBL" id="JADCTT010000004">
    <property type="protein sequence ID" value="KAF9753701.1"/>
    <property type="molecule type" value="Genomic_DNA"/>
</dbReference>
<name>A0A8H7ND66_BIOOC</name>
<dbReference type="Proteomes" id="UP000616885">
    <property type="component" value="Unassembled WGS sequence"/>
</dbReference>
<evidence type="ECO:0000259" key="8">
    <source>
        <dbReference type="Pfam" id="PF12931"/>
    </source>
</evidence>
<keyword evidence="2" id="KW-0813">Transport</keyword>
<evidence type="ECO:0000256" key="4">
    <source>
        <dbReference type="ARBA" id="ARBA00022737"/>
    </source>
</evidence>
<dbReference type="GO" id="GO:0005198">
    <property type="term" value="F:structural molecule activity"/>
    <property type="evidence" value="ECO:0007669"/>
    <property type="project" value="TreeGrafter"/>
</dbReference>
<gene>
    <name evidence="9" type="ORF">IM811_012459</name>
</gene>
<dbReference type="Pfam" id="PF12931">
    <property type="entry name" value="TPR_Sec16"/>
    <property type="match status" value="1"/>
</dbReference>
<evidence type="ECO:0000256" key="6">
    <source>
        <dbReference type="ARBA" id="ARBA00022892"/>
    </source>
</evidence>
<accession>A0A8H7ND66</accession>
<dbReference type="GO" id="GO:0005789">
    <property type="term" value="C:endoplasmic reticulum membrane"/>
    <property type="evidence" value="ECO:0007669"/>
    <property type="project" value="UniProtKB-SubCell"/>
</dbReference>
<comment type="subcellular location">
    <subcellularLocation>
        <location evidence="1">Endoplasmic reticulum membrane</location>
        <topology evidence="1">Peripheral membrane protein</topology>
        <orientation evidence="1">Cytoplasmic side</orientation>
    </subcellularLocation>
</comment>
<evidence type="ECO:0000256" key="3">
    <source>
        <dbReference type="ARBA" id="ARBA00022574"/>
    </source>
</evidence>
<feature type="region of interest" description="Disordered" evidence="7">
    <location>
        <begin position="231"/>
        <end position="255"/>
    </location>
</feature>
<proteinExistence type="predicted"/>
<feature type="compositionally biased region" description="Polar residues" evidence="7">
    <location>
        <begin position="234"/>
        <end position="253"/>
    </location>
</feature>
<evidence type="ECO:0000256" key="5">
    <source>
        <dbReference type="ARBA" id="ARBA00022824"/>
    </source>
</evidence>
<organism evidence="9 10">
    <name type="scientific">Bionectria ochroleuca</name>
    <name type="common">Gliocladium roseum</name>
    <dbReference type="NCBI Taxonomy" id="29856"/>
    <lineage>
        <taxon>Eukaryota</taxon>
        <taxon>Fungi</taxon>
        <taxon>Dikarya</taxon>
        <taxon>Ascomycota</taxon>
        <taxon>Pezizomycotina</taxon>
        <taxon>Sordariomycetes</taxon>
        <taxon>Hypocreomycetidae</taxon>
        <taxon>Hypocreales</taxon>
        <taxon>Bionectriaceae</taxon>
        <taxon>Clonostachys</taxon>
    </lineage>
</organism>